<dbReference type="Proteomes" id="UP000054928">
    <property type="component" value="Unassembled WGS sequence"/>
</dbReference>
<evidence type="ECO:0000259" key="1">
    <source>
        <dbReference type="Pfam" id="PF03184"/>
    </source>
</evidence>
<dbReference type="EMBL" id="CCYD01003105">
    <property type="protein sequence ID" value="CEG50361.1"/>
    <property type="molecule type" value="Genomic_DNA"/>
</dbReference>
<dbReference type="GO" id="GO:0005634">
    <property type="term" value="C:nucleus"/>
    <property type="evidence" value="ECO:0007669"/>
    <property type="project" value="TreeGrafter"/>
</dbReference>
<dbReference type="Gene3D" id="3.30.420.10">
    <property type="entry name" value="Ribonuclease H-like superfamily/Ribonuclease H"/>
    <property type="match status" value="1"/>
</dbReference>
<dbReference type="AlphaFoldDB" id="A0A0P1B8N1"/>
<dbReference type="OrthoDB" id="117248at2759"/>
<evidence type="ECO:0000313" key="2">
    <source>
        <dbReference type="EMBL" id="CEG50361.1"/>
    </source>
</evidence>
<dbReference type="InterPro" id="IPR050863">
    <property type="entry name" value="CenT-Element_Derived"/>
</dbReference>
<proteinExistence type="predicted"/>
<dbReference type="GO" id="GO:0003677">
    <property type="term" value="F:DNA binding"/>
    <property type="evidence" value="ECO:0007669"/>
    <property type="project" value="TreeGrafter"/>
</dbReference>
<reference evidence="3" key="1">
    <citation type="submission" date="2014-09" db="EMBL/GenBank/DDBJ databases">
        <authorList>
            <person name="Sharma Rahul"/>
            <person name="Thines Marco"/>
        </authorList>
    </citation>
    <scope>NUCLEOTIDE SEQUENCE [LARGE SCALE GENOMIC DNA]</scope>
</reference>
<dbReference type="InterPro" id="IPR036397">
    <property type="entry name" value="RNaseH_sf"/>
</dbReference>
<organism evidence="2 3">
    <name type="scientific">Plasmopara halstedii</name>
    <name type="common">Downy mildew of sunflower</name>
    <dbReference type="NCBI Taxonomy" id="4781"/>
    <lineage>
        <taxon>Eukaryota</taxon>
        <taxon>Sar</taxon>
        <taxon>Stramenopiles</taxon>
        <taxon>Oomycota</taxon>
        <taxon>Peronosporomycetes</taxon>
        <taxon>Peronosporales</taxon>
        <taxon>Peronosporaceae</taxon>
        <taxon>Plasmopara</taxon>
    </lineage>
</organism>
<keyword evidence="3" id="KW-1185">Reference proteome</keyword>
<sequence>MDETGLYFTMFPDRTGKRLTKRLTIALCCNADGSEKLPLLLIGKGEKPRGFTNTTAKEMNYLHTATTLMTREIFLQWITNVNIYFKEQQRKCVLLVDNAAVHTGYNVEELTNLEVVLFPPGTPPHLQPIAAGIVAAFKRRYRRRQIQQVLDQLDADADMSTAAKFDSIGVKQALTWCTESWDALPSTLLTSCWYETGLIFADNLNFVHESRSAEEHISEELAVMLSWLHAVNPLTVDELIYMPEENVIMDEPTDEDFCVPLETVKLVVPQMKSKALDLDGGLSVEELKERLKWIAKLLIYADEKGISADSVSGMRILQRDFRDQLNKRFEGINSNIVL</sequence>
<name>A0A0P1B8N1_PLAHL</name>
<dbReference type="RefSeq" id="XP_024586730.1">
    <property type="nucleotide sequence ID" value="XM_024721652.1"/>
</dbReference>
<evidence type="ECO:0000313" key="3">
    <source>
        <dbReference type="Proteomes" id="UP000054928"/>
    </source>
</evidence>
<dbReference type="PANTHER" id="PTHR19303">
    <property type="entry name" value="TRANSPOSON"/>
    <property type="match status" value="1"/>
</dbReference>
<dbReference type="STRING" id="4781.A0A0P1B8N1"/>
<accession>A0A0P1B8N1</accession>
<dbReference type="GeneID" id="36403132"/>
<dbReference type="InterPro" id="IPR004875">
    <property type="entry name" value="DDE_SF_endonuclease_dom"/>
</dbReference>
<dbReference type="PANTHER" id="PTHR19303:SF73">
    <property type="entry name" value="PROTEIN PDC2"/>
    <property type="match status" value="1"/>
</dbReference>
<protein>
    <submittedName>
        <fullName evidence="2">Tigger transposable element-derived protein 6-like</fullName>
    </submittedName>
</protein>
<dbReference type="Pfam" id="PF03184">
    <property type="entry name" value="DDE_1"/>
    <property type="match status" value="1"/>
</dbReference>
<feature type="domain" description="DDE-1" evidence="1">
    <location>
        <begin position="21"/>
        <end position="193"/>
    </location>
</feature>